<evidence type="ECO:0000313" key="1">
    <source>
        <dbReference type="EMBL" id="KAE9979969.1"/>
    </source>
</evidence>
<sequence length="343" mass="40078">MSWQPPNPINQYERVTVAVSLVGHLASGTDFLGERMQYIQDFVRRFTSLRHLEVHWNPYEDDYGGVGFPSNRRLIWDFGAPLKRIPYIQTVTFTVGPSWEVIPTFSVRQKRDTKGIWRSAPVQSNFPNHLKNLAKQWFGYPRDHDAFMARIAQEEERREEHVRRVAARKLRAKAAELSGDDFAFYHQNPSEWKEDGPEELGNQPLWERKEDFVARIVLFQHVSQKRKRAKLENEGLARRRAVRWTAKTTLGRRRVASLDDNRTSRGEDLRIARTFGSRSRSRPVETEEHFVERNPGGVYGVERNFGSRVRSHSEALEEKSAAEFYRWLLDKSQGGGDKRRRLS</sequence>
<reference evidence="1 2" key="1">
    <citation type="submission" date="2018-12" db="EMBL/GenBank/DDBJ databases">
        <title>Venturia inaequalis Genome Resource.</title>
        <authorList>
            <person name="Lichtner F.J."/>
        </authorList>
    </citation>
    <scope>NUCLEOTIDE SEQUENCE [LARGE SCALE GENOMIC DNA]</scope>
    <source>
        <strain evidence="1 2">120213</strain>
    </source>
</reference>
<accession>A0A8H3V429</accession>
<proteinExistence type="predicted"/>
<evidence type="ECO:0000313" key="2">
    <source>
        <dbReference type="Proteomes" id="UP000447873"/>
    </source>
</evidence>
<comment type="caution">
    <text evidence="1">The sequence shown here is derived from an EMBL/GenBank/DDBJ whole genome shotgun (WGS) entry which is preliminary data.</text>
</comment>
<dbReference type="AlphaFoldDB" id="A0A8H3V429"/>
<dbReference type="EMBL" id="WNWS01000110">
    <property type="protein sequence ID" value="KAE9979969.1"/>
    <property type="molecule type" value="Genomic_DNA"/>
</dbReference>
<dbReference type="Proteomes" id="UP000447873">
    <property type="component" value="Unassembled WGS sequence"/>
</dbReference>
<gene>
    <name evidence="1" type="ORF">EG328_000614</name>
</gene>
<protein>
    <submittedName>
        <fullName evidence="1">Uncharacterized protein</fullName>
    </submittedName>
</protein>
<organism evidence="1 2">
    <name type="scientific">Venturia inaequalis</name>
    <name type="common">Apple scab fungus</name>
    <dbReference type="NCBI Taxonomy" id="5025"/>
    <lineage>
        <taxon>Eukaryota</taxon>
        <taxon>Fungi</taxon>
        <taxon>Dikarya</taxon>
        <taxon>Ascomycota</taxon>
        <taxon>Pezizomycotina</taxon>
        <taxon>Dothideomycetes</taxon>
        <taxon>Pleosporomycetidae</taxon>
        <taxon>Venturiales</taxon>
        <taxon>Venturiaceae</taxon>
        <taxon>Venturia</taxon>
    </lineage>
</organism>
<name>A0A8H3V429_VENIN</name>